<dbReference type="STRING" id="706587.Desti_2044"/>
<keyword evidence="3" id="KW-1185">Reference proteome</keyword>
<dbReference type="HOGENOM" id="CLU_2568316_0_0_7"/>
<organism evidence="2 3">
    <name type="scientific">Desulfomonile tiedjei (strain ATCC 49306 / DSM 6799 / DCB-1)</name>
    <dbReference type="NCBI Taxonomy" id="706587"/>
    <lineage>
        <taxon>Bacteria</taxon>
        <taxon>Pseudomonadati</taxon>
        <taxon>Thermodesulfobacteriota</taxon>
        <taxon>Desulfomonilia</taxon>
        <taxon>Desulfomonilales</taxon>
        <taxon>Desulfomonilaceae</taxon>
        <taxon>Desulfomonile</taxon>
    </lineage>
</organism>
<feature type="transmembrane region" description="Helical" evidence="1">
    <location>
        <begin position="16"/>
        <end position="35"/>
    </location>
</feature>
<gene>
    <name evidence="2" type="ordered locus">Desti_2044</name>
</gene>
<dbReference type="Proteomes" id="UP000006055">
    <property type="component" value="Chromosome"/>
</dbReference>
<keyword evidence="1" id="KW-1133">Transmembrane helix</keyword>
<reference evidence="3" key="1">
    <citation type="submission" date="2012-06" db="EMBL/GenBank/DDBJ databases">
        <title>Complete sequence of chromosome of Desulfomonile tiedjei DSM 6799.</title>
        <authorList>
            <person name="Lucas S."/>
            <person name="Copeland A."/>
            <person name="Lapidus A."/>
            <person name="Glavina del Rio T."/>
            <person name="Dalin E."/>
            <person name="Tice H."/>
            <person name="Bruce D."/>
            <person name="Goodwin L."/>
            <person name="Pitluck S."/>
            <person name="Peters L."/>
            <person name="Ovchinnikova G."/>
            <person name="Zeytun A."/>
            <person name="Lu M."/>
            <person name="Kyrpides N."/>
            <person name="Mavromatis K."/>
            <person name="Ivanova N."/>
            <person name="Brettin T."/>
            <person name="Detter J.C."/>
            <person name="Han C."/>
            <person name="Larimer F."/>
            <person name="Land M."/>
            <person name="Hauser L."/>
            <person name="Markowitz V."/>
            <person name="Cheng J.-F."/>
            <person name="Hugenholtz P."/>
            <person name="Woyke T."/>
            <person name="Wu D."/>
            <person name="Spring S."/>
            <person name="Schroeder M."/>
            <person name="Brambilla E."/>
            <person name="Klenk H.-P."/>
            <person name="Eisen J.A."/>
        </authorList>
    </citation>
    <scope>NUCLEOTIDE SEQUENCE [LARGE SCALE GENOMIC DNA]</scope>
    <source>
        <strain evidence="3">ATCC 49306 / DSM 6799 / DCB-1</strain>
    </source>
</reference>
<keyword evidence="1" id="KW-0812">Transmembrane</keyword>
<keyword evidence="1" id="KW-0472">Membrane</keyword>
<accession>I4C5A6</accession>
<dbReference type="AlphaFoldDB" id="I4C5A6"/>
<name>I4C5A6_DESTA</name>
<sequence length="81" mass="9615">MGELTRLYFSPFKVKLLSFLIIVMGLCMVYLFYLLDNYQAEIADLQERVSVCESTQGQELNKDQRFIFTFHNHNSEPARFR</sequence>
<evidence type="ECO:0000256" key="1">
    <source>
        <dbReference type="SAM" id="Phobius"/>
    </source>
</evidence>
<proteinExistence type="predicted"/>
<dbReference type="EMBL" id="CP003360">
    <property type="protein sequence ID" value="AFM24747.1"/>
    <property type="molecule type" value="Genomic_DNA"/>
</dbReference>
<dbReference type="KEGG" id="dti:Desti_2044"/>
<evidence type="ECO:0000313" key="3">
    <source>
        <dbReference type="Proteomes" id="UP000006055"/>
    </source>
</evidence>
<evidence type="ECO:0000313" key="2">
    <source>
        <dbReference type="EMBL" id="AFM24747.1"/>
    </source>
</evidence>
<protein>
    <submittedName>
        <fullName evidence="2">Uncharacterized protein</fullName>
    </submittedName>
</protein>